<dbReference type="NCBIfam" id="TIGR02937">
    <property type="entry name" value="sigma70-ECF"/>
    <property type="match status" value="1"/>
</dbReference>
<organism evidence="8 9">
    <name type="scientific">Winogradskyella aurantia</name>
    <dbReference type="NCBI Taxonomy" id="1915063"/>
    <lineage>
        <taxon>Bacteria</taxon>
        <taxon>Pseudomonadati</taxon>
        <taxon>Bacteroidota</taxon>
        <taxon>Flavobacteriia</taxon>
        <taxon>Flavobacteriales</taxon>
        <taxon>Flavobacteriaceae</taxon>
        <taxon>Winogradskyella</taxon>
    </lineage>
</organism>
<dbReference type="InterPro" id="IPR007630">
    <property type="entry name" value="RNA_pol_sigma70_r4"/>
</dbReference>
<accession>A0A265UZ60</accession>
<dbReference type="Gene3D" id="1.10.1740.10">
    <property type="match status" value="1"/>
</dbReference>
<dbReference type="RefSeq" id="WP_094966671.1">
    <property type="nucleotide sequence ID" value="NZ_NGJN01000001.1"/>
</dbReference>
<dbReference type="InterPro" id="IPR014284">
    <property type="entry name" value="RNA_pol_sigma-70_dom"/>
</dbReference>
<keyword evidence="5" id="KW-0804">Transcription</keyword>
<dbReference type="InterPro" id="IPR039425">
    <property type="entry name" value="RNA_pol_sigma-70-like"/>
</dbReference>
<evidence type="ECO:0000256" key="2">
    <source>
        <dbReference type="ARBA" id="ARBA00023015"/>
    </source>
</evidence>
<dbReference type="Proteomes" id="UP000216840">
    <property type="component" value="Unassembled WGS sequence"/>
</dbReference>
<name>A0A265UZ60_9FLAO</name>
<dbReference type="SUPFAM" id="SSF88946">
    <property type="entry name" value="Sigma2 domain of RNA polymerase sigma factors"/>
    <property type="match status" value="1"/>
</dbReference>
<evidence type="ECO:0000313" key="8">
    <source>
        <dbReference type="EMBL" id="OZV70595.1"/>
    </source>
</evidence>
<dbReference type="Pfam" id="PF04542">
    <property type="entry name" value="Sigma70_r2"/>
    <property type="match status" value="1"/>
</dbReference>
<dbReference type="Gene3D" id="1.10.10.10">
    <property type="entry name" value="Winged helix-like DNA-binding domain superfamily/Winged helix DNA-binding domain"/>
    <property type="match status" value="1"/>
</dbReference>
<feature type="domain" description="RNA polymerase sigma-70 region 2" evidence="6">
    <location>
        <begin position="39"/>
        <end position="88"/>
    </location>
</feature>
<keyword evidence="4" id="KW-0238">DNA-binding</keyword>
<dbReference type="GO" id="GO:0016987">
    <property type="term" value="F:sigma factor activity"/>
    <property type="evidence" value="ECO:0007669"/>
    <property type="project" value="UniProtKB-KW"/>
</dbReference>
<dbReference type="PANTHER" id="PTHR43133:SF62">
    <property type="entry name" value="RNA POLYMERASE SIGMA FACTOR SIGZ"/>
    <property type="match status" value="1"/>
</dbReference>
<dbReference type="EMBL" id="NGJN01000001">
    <property type="protein sequence ID" value="OZV70595.1"/>
    <property type="molecule type" value="Genomic_DNA"/>
</dbReference>
<dbReference type="InterPro" id="IPR007627">
    <property type="entry name" value="RNA_pol_sigma70_r2"/>
</dbReference>
<comment type="similarity">
    <text evidence="1">Belongs to the sigma-70 factor family. ECF subfamily.</text>
</comment>
<dbReference type="AlphaFoldDB" id="A0A265UZ60"/>
<dbReference type="GO" id="GO:0003677">
    <property type="term" value="F:DNA binding"/>
    <property type="evidence" value="ECO:0007669"/>
    <property type="project" value="UniProtKB-KW"/>
</dbReference>
<protein>
    <submittedName>
        <fullName evidence="8">RNA polymerase subunit sigma-70</fullName>
    </submittedName>
</protein>
<keyword evidence="9" id="KW-1185">Reference proteome</keyword>
<evidence type="ECO:0000313" key="9">
    <source>
        <dbReference type="Proteomes" id="UP000216840"/>
    </source>
</evidence>
<proteinExistence type="inferred from homology"/>
<dbReference type="InterPro" id="IPR013324">
    <property type="entry name" value="RNA_pol_sigma_r3/r4-like"/>
</dbReference>
<evidence type="ECO:0000259" key="7">
    <source>
        <dbReference type="Pfam" id="PF04545"/>
    </source>
</evidence>
<gene>
    <name evidence="8" type="ORF">CA834_00320</name>
</gene>
<dbReference type="InterPro" id="IPR013325">
    <property type="entry name" value="RNA_pol_sigma_r2"/>
</dbReference>
<dbReference type="OrthoDB" id="9784272at2"/>
<comment type="caution">
    <text evidence="8">The sequence shown here is derived from an EMBL/GenBank/DDBJ whole genome shotgun (WGS) entry which is preliminary data.</text>
</comment>
<sequence length="179" mass="21140">MENIDRLVVELKQHNVDAFEQLHNMYAENILGAINIIIQDEAISKEICQDVFVKVWEKAQLYDAKKGRFFTWLLNMARNAAIDYTRSKEFKRQKKNHSLDFFVNIFEKPASENVSGENYEGLKRMLQQLKKKCVELIEMLYFKDYTQIMAAERLSIPVGTVKSRNRNCLKKLRENLENE</sequence>
<evidence type="ECO:0000256" key="1">
    <source>
        <dbReference type="ARBA" id="ARBA00010641"/>
    </source>
</evidence>
<dbReference type="Pfam" id="PF04545">
    <property type="entry name" value="Sigma70_r4"/>
    <property type="match status" value="1"/>
</dbReference>
<dbReference type="PANTHER" id="PTHR43133">
    <property type="entry name" value="RNA POLYMERASE ECF-TYPE SIGMA FACTO"/>
    <property type="match status" value="1"/>
</dbReference>
<evidence type="ECO:0000256" key="4">
    <source>
        <dbReference type="ARBA" id="ARBA00023125"/>
    </source>
</evidence>
<keyword evidence="2" id="KW-0805">Transcription regulation</keyword>
<keyword evidence="3" id="KW-0731">Sigma factor</keyword>
<dbReference type="SUPFAM" id="SSF88659">
    <property type="entry name" value="Sigma3 and sigma4 domains of RNA polymerase sigma factors"/>
    <property type="match status" value="1"/>
</dbReference>
<evidence type="ECO:0000256" key="3">
    <source>
        <dbReference type="ARBA" id="ARBA00023082"/>
    </source>
</evidence>
<dbReference type="InterPro" id="IPR036388">
    <property type="entry name" value="WH-like_DNA-bd_sf"/>
</dbReference>
<evidence type="ECO:0000256" key="5">
    <source>
        <dbReference type="ARBA" id="ARBA00023163"/>
    </source>
</evidence>
<dbReference type="GO" id="GO:0006352">
    <property type="term" value="P:DNA-templated transcription initiation"/>
    <property type="evidence" value="ECO:0007669"/>
    <property type="project" value="InterPro"/>
</dbReference>
<evidence type="ECO:0000259" key="6">
    <source>
        <dbReference type="Pfam" id="PF04542"/>
    </source>
</evidence>
<reference evidence="8 9" key="1">
    <citation type="submission" date="2017-05" db="EMBL/GenBank/DDBJ databases">
        <title>The draft genome sequence of Idiomarina salinarum WNB302.</title>
        <authorList>
            <person name="Sun Y."/>
            <person name="Chen B."/>
            <person name="Du Z."/>
        </authorList>
    </citation>
    <scope>NUCLEOTIDE SEQUENCE [LARGE SCALE GENOMIC DNA]</scope>
    <source>
        <strain evidence="8 9">WNB302</strain>
    </source>
</reference>
<feature type="domain" description="RNA polymerase sigma-70 region 4" evidence="7">
    <location>
        <begin position="126"/>
        <end position="174"/>
    </location>
</feature>